<proteinExistence type="predicted"/>
<dbReference type="VEuPathDB" id="FungiDB:FOMG_08873"/>
<sequence length="167" mass="18921">MALDLFGEVGIFGSERLVGRWMSARHGPQWIWTYRFNAPPVGSVNPKWPYPLGPVTHSAENSYLDVRLNSMTSYERAIAEEFRAYLSSFIRTGSPNTHKLHSAPFWPNYGALGDFFNSPVRLVPQFAFSSNANKTYPTSTQIEVAQKAGLERTDYWQTDKVLHSIGF</sequence>
<evidence type="ECO:0000313" key="1">
    <source>
        <dbReference type="EMBL" id="EXK35660.1"/>
    </source>
</evidence>
<dbReference type="Proteomes" id="UP000030703">
    <property type="component" value="Unassembled WGS sequence"/>
</dbReference>
<accession>W9ZWA6</accession>
<protein>
    <submittedName>
        <fullName evidence="1">Uncharacterized protein</fullName>
    </submittedName>
</protein>
<dbReference type="SUPFAM" id="SSF53474">
    <property type="entry name" value="alpha/beta-Hydrolases"/>
    <property type="match status" value="1"/>
</dbReference>
<reference evidence="1" key="1">
    <citation type="submission" date="2012-04" db="EMBL/GenBank/DDBJ databases">
        <title>The Genome Sequence of Fusarium oxysporum melonis.</title>
        <authorList>
            <consortium name="The Broad Institute Genome Sequencing Platform"/>
            <person name="Ma L.-J."/>
            <person name="Gale L.R."/>
            <person name="Schwartz D.C."/>
            <person name="Zhou S."/>
            <person name="Corby-Kistler H."/>
            <person name="Young S.K."/>
            <person name="Zeng Q."/>
            <person name="Gargeya S."/>
            <person name="Fitzgerald M."/>
            <person name="Haas B."/>
            <person name="Abouelleil A."/>
            <person name="Alvarado L."/>
            <person name="Arachchi H.M."/>
            <person name="Berlin A."/>
            <person name="Brown A."/>
            <person name="Chapman S.B."/>
            <person name="Chen Z."/>
            <person name="Dunbar C."/>
            <person name="Freedman E."/>
            <person name="Gearin G."/>
            <person name="Goldberg J."/>
            <person name="Griggs A."/>
            <person name="Gujja S."/>
            <person name="Heiman D."/>
            <person name="Howarth C."/>
            <person name="Larson L."/>
            <person name="Lui A."/>
            <person name="MacDonald P.J.P."/>
            <person name="Montmayeur A."/>
            <person name="Murphy C."/>
            <person name="Neiman D."/>
            <person name="Pearson M."/>
            <person name="Priest M."/>
            <person name="Roberts A."/>
            <person name="Saif S."/>
            <person name="Shea T."/>
            <person name="Shenoy N."/>
            <person name="Sisk P."/>
            <person name="Stolte C."/>
            <person name="Sykes S."/>
            <person name="Wortman J."/>
            <person name="Nusbaum C."/>
            <person name="Birren B."/>
        </authorList>
    </citation>
    <scope>NUCLEOTIDE SEQUENCE</scope>
    <source>
        <strain evidence="1">26406</strain>
    </source>
</reference>
<dbReference type="OrthoDB" id="408631at2759"/>
<dbReference type="Gene3D" id="3.40.50.1820">
    <property type="entry name" value="alpha/beta hydrolase"/>
    <property type="match status" value="1"/>
</dbReference>
<dbReference type="EMBL" id="JH659334">
    <property type="protein sequence ID" value="EXK35660.1"/>
    <property type="molecule type" value="Genomic_DNA"/>
</dbReference>
<dbReference type="ESTHER" id="fusox-w9p5i8">
    <property type="family name" value="Fungal_carboxylesterase_lipase"/>
</dbReference>
<name>W9ZWA6_FUSOX</name>
<dbReference type="InterPro" id="IPR029058">
    <property type="entry name" value="AB_hydrolase_fold"/>
</dbReference>
<gene>
    <name evidence="1" type="ORF">FOMG_08873</name>
</gene>
<reference evidence="1" key="2">
    <citation type="submission" date="2012-05" db="EMBL/GenBank/DDBJ databases">
        <title>Annotation of the Genome Sequence of Fusarium oxysporum f. sp. melonis 26406.</title>
        <authorList>
            <consortium name="The Broad Institute Genomics Platform"/>
            <person name="Ma L.-J."/>
            <person name="Corby-Kistler H."/>
            <person name="Broz K."/>
            <person name="Gale L.R."/>
            <person name="Jonkers W."/>
            <person name="O'Donnell K."/>
            <person name="Ploetz R."/>
            <person name="Steinberg C."/>
            <person name="Schwartz D.C."/>
            <person name="VanEtten H."/>
            <person name="Zhou S."/>
            <person name="Young S.K."/>
            <person name="Zeng Q."/>
            <person name="Gargeya S."/>
            <person name="Fitzgerald M."/>
            <person name="Abouelleil A."/>
            <person name="Alvarado L."/>
            <person name="Chapman S.B."/>
            <person name="Gainer-Dewar J."/>
            <person name="Goldberg J."/>
            <person name="Griggs A."/>
            <person name="Gujja S."/>
            <person name="Hansen M."/>
            <person name="Howarth C."/>
            <person name="Imamovic A."/>
            <person name="Ireland A."/>
            <person name="Larimer J."/>
            <person name="McCowan C."/>
            <person name="Murphy C."/>
            <person name="Pearson M."/>
            <person name="Poon T.W."/>
            <person name="Priest M."/>
            <person name="Roberts A."/>
            <person name="Saif S."/>
            <person name="Shea T."/>
            <person name="Sykes S."/>
            <person name="Wortman J."/>
            <person name="Nusbaum C."/>
            <person name="Birren B."/>
        </authorList>
    </citation>
    <scope>NUCLEOTIDE SEQUENCE</scope>
    <source>
        <strain evidence="1">26406</strain>
    </source>
</reference>
<dbReference type="AlphaFoldDB" id="W9ZWA6"/>
<dbReference type="HOGENOM" id="CLU_1594622_0_0_1"/>
<organism evidence="1">
    <name type="scientific">Fusarium oxysporum f. sp. melonis 26406</name>
    <dbReference type="NCBI Taxonomy" id="1089452"/>
    <lineage>
        <taxon>Eukaryota</taxon>
        <taxon>Fungi</taxon>
        <taxon>Dikarya</taxon>
        <taxon>Ascomycota</taxon>
        <taxon>Pezizomycotina</taxon>
        <taxon>Sordariomycetes</taxon>
        <taxon>Hypocreomycetidae</taxon>
        <taxon>Hypocreales</taxon>
        <taxon>Nectriaceae</taxon>
        <taxon>Fusarium</taxon>
        <taxon>Fusarium oxysporum species complex</taxon>
    </lineage>
</organism>